<dbReference type="PROSITE" id="PS50268">
    <property type="entry name" value="CADHERIN_2"/>
    <property type="match status" value="4"/>
</dbReference>
<feature type="domain" description="Cadherin" evidence="9">
    <location>
        <begin position="99"/>
        <end position="183"/>
    </location>
</feature>
<keyword evidence="8" id="KW-0812">Transmembrane</keyword>
<protein>
    <submittedName>
        <fullName evidence="11">Cadherin-like protein 26 isoform X2</fullName>
    </submittedName>
</protein>
<dbReference type="SMART" id="SM00112">
    <property type="entry name" value="CA"/>
    <property type="match status" value="4"/>
</dbReference>
<keyword evidence="3 6" id="KW-0106">Calcium</keyword>
<dbReference type="InterPro" id="IPR039808">
    <property type="entry name" value="Cadherin"/>
</dbReference>
<keyword evidence="4" id="KW-0130">Cell adhesion</keyword>
<dbReference type="PRINTS" id="PR00205">
    <property type="entry name" value="CADHERIN"/>
</dbReference>
<feature type="region of interest" description="Disordered" evidence="7">
    <location>
        <begin position="227"/>
        <end position="247"/>
    </location>
</feature>
<name>A0ABM5G5G3_9SAUR</name>
<evidence type="ECO:0000256" key="6">
    <source>
        <dbReference type="PROSITE-ProRule" id="PRU00043"/>
    </source>
</evidence>
<reference evidence="11" key="1">
    <citation type="submission" date="2025-08" db="UniProtKB">
        <authorList>
            <consortium name="RefSeq"/>
        </authorList>
    </citation>
    <scope>IDENTIFICATION</scope>
</reference>
<organism evidence="10 11">
    <name type="scientific">Pogona vitticeps</name>
    <name type="common">central bearded dragon</name>
    <dbReference type="NCBI Taxonomy" id="103695"/>
    <lineage>
        <taxon>Eukaryota</taxon>
        <taxon>Metazoa</taxon>
        <taxon>Chordata</taxon>
        <taxon>Craniata</taxon>
        <taxon>Vertebrata</taxon>
        <taxon>Euteleostomi</taxon>
        <taxon>Lepidosauria</taxon>
        <taxon>Squamata</taxon>
        <taxon>Bifurcata</taxon>
        <taxon>Unidentata</taxon>
        <taxon>Episquamata</taxon>
        <taxon>Toxicofera</taxon>
        <taxon>Iguania</taxon>
        <taxon>Acrodonta</taxon>
        <taxon>Agamidae</taxon>
        <taxon>Amphibolurinae</taxon>
        <taxon>Pogona</taxon>
    </lineage>
</organism>
<feature type="domain" description="Cadherin" evidence="9">
    <location>
        <begin position="416"/>
        <end position="522"/>
    </location>
</feature>
<keyword evidence="2" id="KW-0677">Repeat</keyword>
<dbReference type="Proteomes" id="UP001652642">
    <property type="component" value="Chromosome 4"/>
</dbReference>
<keyword evidence="10" id="KW-1185">Reference proteome</keyword>
<evidence type="ECO:0000256" key="4">
    <source>
        <dbReference type="ARBA" id="ARBA00022889"/>
    </source>
</evidence>
<dbReference type="Gene3D" id="2.60.40.60">
    <property type="entry name" value="Cadherins"/>
    <property type="match status" value="5"/>
</dbReference>
<dbReference type="InterPro" id="IPR020894">
    <property type="entry name" value="Cadherin_CS"/>
</dbReference>
<gene>
    <name evidence="11" type="primary">CDH26</name>
</gene>
<dbReference type="Pfam" id="PF00028">
    <property type="entry name" value="Cadherin"/>
    <property type="match status" value="3"/>
</dbReference>
<dbReference type="PANTHER" id="PTHR24027">
    <property type="entry name" value="CADHERIN-23"/>
    <property type="match status" value="1"/>
</dbReference>
<evidence type="ECO:0000256" key="1">
    <source>
        <dbReference type="ARBA" id="ARBA00004370"/>
    </source>
</evidence>
<keyword evidence="8" id="KW-1133">Transmembrane helix</keyword>
<dbReference type="RefSeq" id="XP_072852892.1">
    <property type="nucleotide sequence ID" value="XM_072996791.1"/>
</dbReference>
<accession>A0ABM5G5G3</accession>
<evidence type="ECO:0000256" key="3">
    <source>
        <dbReference type="ARBA" id="ARBA00022837"/>
    </source>
</evidence>
<feature type="domain" description="Cadherin" evidence="9">
    <location>
        <begin position="294"/>
        <end position="415"/>
    </location>
</feature>
<evidence type="ECO:0000313" key="11">
    <source>
        <dbReference type="RefSeq" id="XP_072852892.1"/>
    </source>
</evidence>
<proteinExistence type="predicted"/>
<dbReference type="PANTHER" id="PTHR24027:SF78">
    <property type="entry name" value="CADHERIN-LIKE PROTEIN 26"/>
    <property type="match status" value="1"/>
</dbReference>
<dbReference type="Gene3D" id="4.10.900.10">
    <property type="entry name" value="TCF3-CBD (Catenin binding domain)"/>
    <property type="match status" value="1"/>
</dbReference>
<evidence type="ECO:0000256" key="2">
    <source>
        <dbReference type="ARBA" id="ARBA00022737"/>
    </source>
</evidence>
<dbReference type="InterPro" id="IPR015919">
    <property type="entry name" value="Cadherin-like_sf"/>
</dbReference>
<sequence>MLAAWRALFPAAGRGRGRRGAELFLLTVVAVNILHHALCNNSSLRKSIQKRSSQGQDQKLLDSLRPLRRTKRRWVITTLELEEEDKGPFPKFIGQLFNDVARDLSVKYLISGPGVDENPEIGLFSVEDDANGNVYVHRCIDREKTPSFTIHFDVANRETGEIVDRSLLFNVKIKDINDNAPEFPKKEYNITMTEKQSRGNLVFNVTAFDRDEEGTENSEVTYSMVSQAPRSKQPGFTVDPSTGQIRSTGCSSYEPASAFRLLIKATDHGFPPQSSTATVNIVVEDSNNNMPTFTKEEYHLDVPEGKTEHDILRLPVEDKDSPNTTAWIAKYRIVKGNENGNFFIETDPKSNEGVLSIVKPLIYDGLPGKNLVISVENEEDFFFCEGGLAKTAPPPAASKARVNINVIDKNDAPQFNPSVLVLQQEEGVKPGVRIGQYIAKDPDTSRHVVRYKIASDPDGWVTIDENSGTVLTAKTLDRESPHTNNNIYTVVVHAIDDGVPPLTGTGTIHIYLNDLNDNAPALVTPPLLVCDGDMGPFLVEAEDKDSHPYAGPFTFQIPENSGNVQNFWKLGTNFDDSVELFMLESLPPGNYSLPLHISDKQGFFKEQNLHVRVCSCQDGICEEKSGLASASVSLGGGAIGVIVAAFLLLILGLALLLWCSVASKTEKGHPFIPFETGNQSLIQYNEESKHVLSQDVPDVKIDTTSPLEYAHISKEKAQTVKDTLGVNRAKPLEISNPPNGMIGSPLTAQENFQTVSAWDQQATLRPQSNKMHWVMPRDQIVETVGGLLNQKCEHISYLEDTLVSYSPRVFAEEGPVEKSGSIWSLHIVDDDSLPPDFLDTLGPRFAMLGRICSK</sequence>
<evidence type="ECO:0000256" key="8">
    <source>
        <dbReference type="SAM" id="Phobius"/>
    </source>
</evidence>
<feature type="transmembrane region" description="Helical" evidence="8">
    <location>
        <begin position="634"/>
        <end position="658"/>
    </location>
</feature>
<dbReference type="CDD" id="cd11304">
    <property type="entry name" value="Cadherin_repeat"/>
    <property type="match status" value="3"/>
</dbReference>
<evidence type="ECO:0000256" key="7">
    <source>
        <dbReference type="SAM" id="MobiDB-lite"/>
    </source>
</evidence>
<evidence type="ECO:0000256" key="5">
    <source>
        <dbReference type="ARBA" id="ARBA00023136"/>
    </source>
</evidence>
<dbReference type="InterPro" id="IPR002126">
    <property type="entry name" value="Cadherin-like_dom"/>
</dbReference>
<dbReference type="InterPro" id="IPR027397">
    <property type="entry name" value="Catenin-bd_sf"/>
</dbReference>
<comment type="subcellular location">
    <subcellularLocation>
        <location evidence="1">Membrane</location>
    </subcellularLocation>
</comment>
<feature type="domain" description="Cadherin" evidence="9">
    <location>
        <begin position="184"/>
        <end position="293"/>
    </location>
</feature>
<dbReference type="PROSITE" id="PS00232">
    <property type="entry name" value="CADHERIN_1"/>
    <property type="match status" value="1"/>
</dbReference>
<evidence type="ECO:0000259" key="9">
    <source>
        <dbReference type="PROSITE" id="PS50268"/>
    </source>
</evidence>
<evidence type="ECO:0000313" key="10">
    <source>
        <dbReference type="Proteomes" id="UP001652642"/>
    </source>
</evidence>
<keyword evidence="5 8" id="KW-0472">Membrane</keyword>
<dbReference type="SUPFAM" id="SSF49313">
    <property type="entry name" value="Cadherin-like"/>
    <property type="match status" value="5"/>
</dbReference>
<dbReference type="GeneID" id="110084729"/>